<evidence type="ECO:0000259" key="7">
    <source>
        <dbReference type="PROSITE" id="PS51898"/>
    </source>
</evidence>
<dbReference type="Gene3D" id="1.10.150.130">
    <property type="match status" value="1"/>
</dbReference>
<dbReference type="PANTHER" id="PTHR30629:SF6">
    <property type="entry name" value="PROPHAGE INTEGRASE INTA-RELATED"/>
    <property type="match status" value="1"/>
</dbReference>
<dbReference type="InterPro" id="IPR002104">
    <property type="entry name" value="Integrase_catalytic"/>
</dbReference>
<dbReference type="GO" id="GO:0015074">
    <property type="term" value="P:DNA integration"/>
    <property type="evidence" value="ECO:0007669"/>
    <property type="project" value="UniProtKB-KW"/>
</dbReference>
<evidence type="ECO:0000256" key="3">
    <source>
        <dbReference type="ARBA" id="ARBA00023125"/>
    </source>
</evidence>
<reference evidence="9 10" key="1">
    <citation type="journal article" date="2017" name="Antonie Van Leeuwenhoek">
        <title>Rhizobium rhizosphaerae sp. nov., a novel species isolated from rice rhizosphere.</title>
        <authorList>
            <person name="Zhao J.J."/>
            <person name="Zhang J."/>
            <person name="Zhang R.J."/>
            <person name="Zhang C.W."/>
            <person name="Yin H.Q."/>
            <person name="Zhang X.X."/>
        </authorList>
    </citation>
    <scope>NUCLEOTIDE SEQUENCE [LARGE SCALE GENOMIC DNA]</scope>
    <source>
        <strain evidence="9 10">KMM 241</strain>
    </source>
</reference>
<dbReference type="InterPro" id="IPR011010">
    <property type="entry name" value="DNA_brk_join_enz"/>
</dbReference>
<dbReference type="InterPro" id="IPR013762">
    <property type="entry name" value="Integrase-like_cat_sf"/>
</dbReference>
<dbReference type="OrthoDB" id="9795573at2"/>
<dbReference type="GO" id="GO:0006310">
    <property type="term" value="P:DNA recombination"/>
    <property type="evidence" value="ECO:0007669"/>
    <property type="project" value="UniProtKB-KW"/>
</dbReference>
<evidence type="ECO:0000259" key="8">
    <source>
        <dbReference type="PROSITE" id="PS51900"/>
    </source>
</evidence>
<dbReference type="SUPFAM" id="SSF56349">
    <property type="entry name" value="DNA breaking-rejoining enzymes"/>
    <property type="match status" value="1"/>
</dbReference>
<evidence type="ECO:0000256" key="4">
    <source>
        <dbReference type="ARBA" id="ARBA00023172"/>
    </source>
</evidence>
<name>K6ZGK2_9ALTE</name>
<protein>
    <submittedName>
        <fullName evidence="9">Integrase</fullName>
    </submittedName>
</protein>
<keyword evidence="3 5" id="KW-0238">DNA-binding</keyword>
<evidence type="ECO:0000313" key="10">
    <source>
        <dbReference type="Proteomes" id="UP000006263"/>
    </source>
</evidence>
<comment type="similarity">
    <text evidence="1">Belongs to the 'phage' integrase family.</text>
</comment>
<dbReference type="InterPro" id="IPR053876">
    <property type="entry name" value="Phage_int_M"/>
</dbReference>
<dbReference type="eggNOG" id="COG0582">
    <property type="taxonomic scope" value="Bacteria"/>
</dbReference>
<evidence type="ECO:0000313" key="9">
    <source>
        <dbReference type="EMBL" id="GAC22515.1"/>
    </source>
</evidence>
<dbReference type="Gene3D" id="3.30.160.390">
    <property type="entry name" value="Integrase, DNA-binding domain"/>
    <property type="match status" value="1"/>
</dbReference>
<evidence type="ECO:0000256" key="6">
    <source>
        <dbReference type="SAM" id="MobiDB-lite"/>
    </source>
</evidence>
<dbReference type="AlphaFoldDB" id="K6ZGK2"/>
<dbReference type="PROSITE" id="PS51898">
    <property type="entry name" value="TYR_RECOMBINASE"/>
    <property type="match status" value="1"/>
</dbReference>
<dbReference type="InterPro" id="IPR050808">
    <property type="entry name" value="Phage_Integrase"/>
</dbReference>
<dbReference type="Pfam" id="PF13356">
    <property type="entry name" value="Arm-DNA-bind_3"/>
    <property type="match status" value="1"/>
</dbReference>
<dbReference type="InterPro" id="IPR025166">
    <property type="entry name" value="Integrase_DNA_bind_dom"/>
</dbReference>
<dbReference type="InterPro" id="IPR044068">
    <property type="entry name" value="CB"/>
</dbReference>
<keyword evidence="4" id="KW-0233">DNA recombination</keyword>
<dbReference type="InterPro" id="IPR038488">
    <property type="entry name" value="Integrase_DNA-bd_sf"/>
</dbReference>
<evidence type="ECO:0000256" key="1">
    <source>
        <dbReference type="ARBA" id="ARBA00008857"/>
    </source>
</evidence>
<gene>
    <name evidence="9" type="ORF">GMES_0205</name>
</gene>
<dbReference type="GO" id="GO:0003677">
    <property type="term" value="F:DNA binding"/>
    <property type="evidence" value="ECO:0007669"/>
    <property type="project" value="UniProtKB-UniRule"/>
</dbReference>
<dbReference type="Gene3D" id="1.10.443.10">
    <property type="entry name" value="Intergrase catalytic core"/>
    <property type="match status" value="1"/>
</dbReference>
<keyword evidence="2" id="KW-0229">DNA integration</keyword>
<feature type="region of interest" description="Disordered" evidence="6">
    <location>
        <begin position="71"/>
        <end position="103"/>
    </location>
</feature>
<evidence type="ECO:0000256" key="2">
    <source>
        <dbReference type="ARBA" id="ARBA00022908"/>
    </source>
</evidence>
<dbReference type="EMBL" id="BAEP01000004">
    <property type="protein sequence ID" value="GAC22515.1"/>
    <property type="molecule type" value="Genomic_DNA"/>
</dbReference>
<organism evidence="9 10">
    <name type="scientific">Paraglaciecola mesophila KMM 241</name>
    <dbReference type="NCBI Taxonomy" id="1128912"/>
    <lineage>
        <taxon>Bacteria</taxon>
        <taxon>Pseudomonadati</taxon>
        <taxon>Pseudomonadota</taxon>
        <taxon>Gammaproteobacteria</taxon>
        <taxon>Alteromonadales</taxon>
        <taxon>Alteromonadaceae</taxon>
        <taxon>Paraglaciecola</taxon>
    </lineage>
</organism>
<dbReference type="PANTHER" id="PTHR30629">
    <property type="entry name" value="PROPHAGE INTEGRASE"/>
    <property type="match status" value="1"/>
</dbReference>
<dbReference type="Pfam" id="PF22022">
    <property type="entry name" value="Phage_int_M"/>
    <property type="match status" value="1"/>
</dbReference>
<feature type="compositionally biased region" description="Basic and acidic residues" evidence="6">
    <location>
        <begin position="73"/>
        <end position="100"/>
    </location>
</feature>
<feature type="region of interest" description="Disordered" evidence="6">
    <location>
        <begin position="1"/>
        <end position="29"/>
    </location>
</feature>
<dbReference type="RefSeq" id="WP_006990666.1">
    <property type="nucleotide sequence ID" value="NZ_BAEP01000004.1"/>
</dbReference>
<proteinExistence type="inferred from homology"/>
<dbReference type="NCBIfam" id="NF007246">
    <property type="entry name" value="PRK09692.1"/>
    <property type="match status" value="1"/>
</dbReference>
<dbReference type="InterPro" id="IPR010998">
    <property type="entry name" value="Integrase_recombinase_N"/>
</dbReference>
<evidence type="ECO:0000256" key="5">
    <source>
        <dbReference type="PROSITE-ProRule" id="PRU01248"/>
    </source>
</evidence>
<accession>K6ZGK2</accession>
<dbReference type="CDD" id="cd00801">
    <property type="entry name" value="INT_P4_C"/>
    <property type="match status" value="1"/>
</dbReference>
<feature type="domain" description="Tyr recombinase" evidence="7">
    <location>
        <begin position="209"/>
        <end position="386"/>
    </location>
</feature>
<dbReference type="Pfam" id="PF00589">
    <property type="entry name" value="Phage_integrase"/>
    <property type="match status" value="1"/>
</dbReference>
<feature type="domain" description="Core-binding (CB)" evidence="8">
    <location>
        <begin position="105"/>
        <end position="186"/>
    </location>
</feature>
<comment type="caution">
    <text evidence="9">The sequence shown here is derived from an EMBL/GenBank/DDBJ whole genome shotgun (WGS) entry which is preliminary data.</text>
</comment>
<sequence length="415" mass="46756">MAKLTKPLTNTEVSQAKPKDKEYNLSDGQGLSLRVKPNGTKTWLFNYYHPHTNKRSNISFGTFPTVSLKQARNNRDESRSLLTRDIDPKSFRENAKRQAQQEHNNTLEHVAADWFAVKKPSLTPAYADDVIRSLEKHVFPSMGKTPILMVNAVDAIRVLKPLAAAGSLETVKRLCQRLNEVMTFAVNTGVVNHNPLAGIGKAFEAPSKTNMPTLKPDDLPVLMKALNTASIKIVTRCLIEWQLHTMVRPGEAAGTRWDEIDFAKRLWTIPPARMKKKREHVVPLTEQAIQLLMLIKPISGHREFVFPGDRNPRSHVNESTANMALKRMGFNKKLVAHGLRSLASTTLNEQGHDPDVIESALAHVDKNSVRSAYNRADYLKRREKLMCWWSDHIEQAATGNMSLANAKQTLRLVNQ</sequence>
<dbReference type="Proteomes" id="UP000006263">
    <property type="component" value="Unassembled WGS sequence"/>
</dbReference>
<dbReference type="PROSITE" id="PS51900">
    <property type="entry name" value="CB"/>
    <property type="match status" value="1"/>
</dbReference>